<evidence type="ECO:0000256" key="3">
    <source>
        <dbReference type="ARBA" id="ARBA00022448"/>
    </source>
</evidence>
<dbReference type="PANTHER" id="PTHR30532:SF28">
    <property type="entry name" value="PETROBACTIN-BINDING PROTEIN YCLQ"/>
    <property type="match status" value="1"/>
</dbReference>
<protein>
    <submittedName>
        <fullName evidence="8">Siderophore ABC transporter substrate-binding protein</fullName>
    </submittedName>
</protein>
<feature type="compositionally biased region" description="Polar residues" evidence="5">
    <location>
        <begin position="55"/>
        <end position="68"/>
    </location>
</feature>
<evidence type="ECO:0000313" key="9">
    <source>
        <dbReference type="Proteomes" id="UP001595882"/>
    </source>
</evidence>
<dbReference type="PROSITE" id="PS50983">
    <property type="entry name" value="FE_B12_PBP"/>
    <property type="match status" value="1"/>
</dbReference>
<keyword evidence="9" id="KW-1185">Reference proteome</keyword>
<feature type="chain" id="PRO_5046085014" evidence="6">
    <location>
        <begin position="22"/>
        <end position="353"/>
    </location>
</feature>
<comment type="caution">
    <text evidence="8">The sequence shown here is derived from an EMBL/GenBank/DDBJ whole genome shotgun (WGS) entry which is preliminary data.</text>
</comment>
<dbReference type="PANTHER" id="PTHR30532">
    <property type="entry name" value="IRON III DICITRATE-BINDING PERIPLASMIC PROTEIN"/>
    <property type="match status" value="1"/>
</dbReference>
<dbReference type="SUPFAM" id="SSF53807">
    <property type="entry name" value="Helical backbone' metal receptor"/>
    <property type="match status" value="1"/>
</dbReference>
<evidence type="ECO:0000256" key="4">
    <source>
        <dbReference type="ARBA" id="ARBA00022729"/>
    </source>
</evidence>
<feature type="region of interest" description="Disordered" evidence="5">
    <location>
        <begin position="23"/>
        <end position="69"/>
    </location>
</feature>
<dbReference type="PROSITE" id="PS51257">
    <property type="entry name" value="PROKAR_LIPOPROTEIN"/>
    <property type="match status" value="1"/>
</dbReference>
<feature type="signal peptide" evidence="6">
    <location>
        <begin position="1"/>
        <end position="21"/>
    </location>
</feature>
<reference evidence="9" key="1">
    <citation type="journal article" date="2019" name="Int. J. Syst. Evol. Microbiol.">
        <title>The Global Catalogue of Microorganisms (GCM) 10K type strain sequencing project: providing services to taxonomists for standard genome sequencing and annotation.</title>
        <authorList>
            <consortium name="The Broad Institute Genomics Platform"/>
            <consortium name="The Broad Institute Genome Sequencing Center for Infectious Disease"/>
            <person name="Wu L."/>
            <person name="Ma J."/>
        </authorList>
    </citation>
    <scope>NUCLEOTIDE SEQUENCE [LARGE SCALE GENOMIC DNA]</scope>
    <source>
        <strain evidence="9">CCUG 37865</strain>
    </source>
</reference>
<dbReference type="InterPro" id="IPR051313">
    <property type="entry name" value="Bact_iron-sidero_bind"/>
</dbReference>
<proteinExistence type="inferred from homology"/>
<comment type="similarity">
    <text evidence="2">Belongs to the bacterial solute-binding protein 8 family.</text>
</comment>
<accession>A0ABV8X3L7</accession>
<name>A0ABV8X3L7_9BACI</name>
<feature type="domain" description="Fe/B12 periplasmic-binding" evidence="7">
    <location>
        <begin position="92"/>
        <end position="353"/>
    </location>
</feature>
<evidence type="ECO:0000259" key="7">
    <source>
        <dbReference type="PROSITE" id="PS50983"/>
    </source>
</evidence>
<dbReference type="InterPro" id="IPR033870">
    <property type="entry name" value="FatB"/>
</dbReference>
<evidence type="ECO:0000256" key="6">
    <source>
        <dbReference type="SAM" id="SignalP"/>
    </source>
</evidence>
<keyword evidence="4 6" id="KW-0732">Signal</keyword>
<evidence type="ECO:0000256" key="2">
    <source>
        <dbReference type="ARBA" id="ARBA00008814"/>
    </source>
</evidence>
<comment type="subcellular location">
    <subcellularLocation>
        <location evidence="1">Cell membrane</location>
        <topology evidence="1">Lipid-anchor</topology>
    </subcellularLocation>
</comment>
<dbReference type="EMBL" id="JBHSDT010000008">
    <property type="protein sequence ID" value="MFC4404874.1"/>
    <property type="molecule type" value="Genomic_DNA"/>
</dbReference>
<evidence type="ECO:0000256" key="1">
    <source>
        <dbReference type="ARBA" id="ARBA00004193"/>
    </source>
</evidence>
<evidence type="ECO:0000256" key="5">
    <source>
        <dbReference type="SAM" id="MobiDB-lite"/>
    </source>
</evidence>
<dbReference type="InterPro" id="IPR002491">
    <property type="entry name" value="ABC_transptr_periplasmic_BD"/>
</dbReference>
<dbReference type="Proteomes" id="UP001595882">
    <property type="component" value="Unassembled WGS sequence"/>
</dbReference>
<dbReference type="Gene3D" id="3.40.50.1980">
    <property type="entry name" value="Nitrogenase molybdenum iron protein domain"/>
    <property type="match status" value="2"/>
</dbReference>
<gene>
    <name evidence="8" type="ORF">ACFOY7_17520</name>
</gene>
<dbReference type="CDD" id="cd01140">
    <property type="entry name" value="FatB"/>
    <property type="match status" value="1"/>
</dbReference>
<organism evidence="8 9">
    <name type="scientific">Gracilibacillus xinjiangensis</name>
    <dbReference type="NCBI Taxonomy" id="1193282"/>
    <lineage>
        <taxon>Bacteria</taxon>
        <taxon>Bacillati</taxon>
        <taxon>Bacillota</taxon>
        <taxon>Bacilli</taxon>
        <taxon>Bacillales</taxon>
        <taxon>Bacillaceae</taxon>
        <taxon>Gracilibacillus</taxon>
    </lineage>
</organism>
<dbReference type="RefSeq" id="WP_390253910.1">
    <property type="nucleotide sequence ID" value="NZ_JBHSDT010000008.1"/>
</dbReference>
<dbReference type="Pfam" id="PF01497">
    <property type="entry name" value="Peripla_BP_2"/>
    <property type="match status" value="1"/>
</dbReference>
<keyword evidence="3" id="KW-0813">Transport</keyword>
<sequence>MKKWQLAILFLVLTLMLAACGSDEESPAEGASDDAAATEGQASDNKAAEDETADENGSSYPMTITPTVAESEDRDGTAYAFDDVEFESMPERIVVFDYGFLDTLDALGVEGIVGVPSGSPLPSHLEDYGSDEYTNVGTLKEPLLEDIAALEPDAIFISGRQAAFYDQLKEITPNVVFVGTQQDDYWNTFLESVDIAAKIFGKESEAEEYVAKFDTALEEIKELAGNYENSLVTMYNEGSLSGFANNSRFGYIYDVYGFQPVTENIDSSSHGSNFGFEAILEFDPQVLFVIDRTAAVNGESNIDTDMENDIIKQTTAYKNDHILYLDGALWYLSGGGLQSELAKIEEIKAGLSK</sequence>
<evidence type="ECO:0000313" key="8">
    <source>
        <dbReference type="EMBL" id="MFC4404874.1"/>
    </source>
</evidence>